<dbReference type="InterPro" id="IPR036397">
    <property type="entry name" value="RNaseH_sf"/>
</dbReference>
<dbReference type="Proteomes" id="UP000742024">
    <property type="component" value="Unassembled WGS sequence"/>
</dbReference>
<name>A0A9P7SRQ3_9HYPO</name>
<accession>A0A9P7SRQ3</accession>
<dbReference type="GO" id="GO:0003676">
    <property type="term" value="F:nucleic acid binding"/>
    <property type="evidence" value="ECO:0007669"/>
    <property type="project" value="InterPro"/>
</dbReference>
<dbReference type="Gene3D" id="3.30.420.10">
    <property type="entry name" value="Ribonuclease H-like superfamily/Ribonuclease H"/>
    <property type="match status" value="1"/>
</dbReference>
<dbReference type="EMBL" id="SRPR01000084">
    <property type="protein sequence ID" value="KAG5961240.1"/>
    <property type="molecule type" value="Genomic_DNA"/>
</dbReference>
<dbReference type="Proteomes" id="UP000784919">
    <property type="component" value="Unassembled WGS sequence"/>
</dbReference>
<reference evidence="2 3" key="1">
    <citation type="journal article" date="2020" name="bioRxiv">
        <title>Whole genome comparisons of ergot fungi reveals the divergence and evolution of species within the genus Claviceps are the result of varying mechanisms driving genome evolution and host range expansion.</title>
        <authorList>
            <person name="Wyka S.A."/>
            <person name="Mondo S.J."/>
            <person name="Liu M."/>
            <person name="Dettman J."/>
            <person name="Nalam V."/>
            <person name="Broders K.D."/>
        </authorList>
    </citation>
    <scope>NUCLEOTIDE SEQUENCE</scope>
    <source>
        <strain evidence="2">CCC 1102</strain>
        <strain evidence="1 3">LM583</strain>
    </source>
</reference>
<evidence type="ECO:0000313" key="1">
    <source>
        <dbReference type="EMBL" id="KAG5961240.1"/>
    </source>
</evidence>
<protein>
    <recommendedName>
        <fullName evidence="5">Tc1-like transposase DDE domain-containing protein</fullName>
    </recommendedName>
</protein>
<sequence>MDKVPAHAYPMQQRIYDQYEVSQLLWCGNSPDLNMIEPAWAHLKRETTTKASGSCCRLESRMGGAVAGENQGLD</sequence>
<gene>
    <name evidence="2" type="ORF">E4U56_007939</name>
    <name evidence="1" type="ORF">E4U57_007792</name>
</gene>
<evidence type="ECO:0000313" key="4">
    <source>
        <dbReference type="Proteomes" id="UP000784919"/>
    </source>
</evidence>
<proteinExistence type="predicted"/>
<evidence type="ECO:0008006" key="5">
    <source>
        <dbReference type="Google" id="ProtNLM"/>
    </source>
</evidence>
<organism evidence="2 4">
    <name type="scientific">Claviceps arundinis</name>
    <dbReference type="NCBI Taxonomy" id="1623583"/>
    <lineage>
        <taxon>Eukaryota</taxon>
        <taxon>Fungi</taxon>
        <taxon>Dikarya</taxon>
        <taxon>Ascomycota</taxon>
        <taxon>Pezizomycotina</taxon>
        <taxon>Sordariomycetes</taxon>
        <taxon>Hypocreomycetidae</taxon>
        <taxon>Hypocreales</taxon>
        <taxon>Clavicipitaceae</taxon>
        <taxon>Claviceps</taxon>
    </lineage>
</organism>
<dbReference type="OrthoDB" id="5415741at2759"/>
<evidence type="ECO:0000313" key="3">
    <source>
        <dbReference type="Proteomes" id="UP000742024"/>
    </source>
</evidence>
<evidence type="ECO:0000313" key="2">
    <source>
        <dbReference type="EMBL" id="KAG5970241.1"/>
    </source>
</evidence>
<comment type="caution">
    <text evidence="2">The sequence shown here is derived from an EMBL/GenBank/DDBJ whole genome shotgun (WGS) entry which is preliminary data.</text>
</comment>
<dbReference type="AlphaFoldDB" id="A0A9P7SRQ3"/>
<dbReference type="EMBL" id="SRPS01000083">
    <property type="protein sequence ID" value="KAG5970241.1"/>
    <property type="molecule type" value="Genomic_DNA"/>
</dbReference>
<keyword evidence="3" id="KW-1185">Reference proteome</keyword>